<dbReference type="KEGG" id="amob:HG15A2_14890"/>
<organism evidence="2 3">
    <name type="scientific">Adhaeretor mobilis</name>
    <dbReference type="NCBI Taxonomy" id="1930276"/>
    <lineage>
        <taxon>Bacteria</taxon>
        <taxon>Pseudomonadati</taxon>
        <taxon>Planctomycetota</taxon>
        <taxon>Planctomycetia</taxon>
        <taxon>Pirellulales</taxon>
        <taxon>Lacipirellulaceae</taxon>
        <taxon>Adhaeretor</taxon>
    </lineage>
</organism>
<name>A0A517MTK8_9BACT</name>
<dbReference type="SUPFAM" id="SSF50494">
    <property type="entry name" value="Trypsin-like serine proteases"/>
    <property type="match status" value="1"/>
</dbReference>
<dbReference type="GO" id="GO:0004252">
    <property type="term" value="F:serine-type endopeptidase activity"/>
    <property type="evidence" value="ECO:0007669"/>
    <property type="project" value="InterPro"/>
</dbReference>
<evidence type="ECO:0000313" key="2">
    <source>
        <dbReference type="EMBL" id="QDS98216.1"/>
    </source>
</evidence>
<proteinExistence type="predicted"/>
<dbReference type="InterPro" id="IPR043504">
    <property type="entry name" value="Peptidase_S1_PA_chymotrypsin"/>
</dbReference>
<dbReference type="InterPro" id="IPR001254">
    <property type="entry name" value="Trypsin_dom"/>
</dbReference>
<dbReference type="AlphaFoldDB" id="A0A517MTK8"/>
<dbReference type="GO" id="GO:0006508">
    <property type="term" value="P:proteolysis"/>
    <property type="evidence" value="ECO:0007669"/>
    <property type="project" value="InterPro"/>
</dbReference>
<accession>A0A517MTK8</accession>
<evidence type="ECO:0000259" key="1">
    <source>
        <dbReference type="Pfam" id="PF00089"/>
    </source>
</evidence>
<dbReference type="InterPro" id="IPR009003">
    <property type="entry name" value="Peptidase_S1_PA"/>
</dbReference>
<feature type="domain" description="Peptidase S1" evidence="1">
    <location>
        <begin position="15"/>
        <end position="118"/>
    </location>
</feature>
<keyword evidence="3" id="KW-1185">Reference proteome</keyword>
<protein>
    <submittedName>
        <fullName evidence="2">Trypsin</fullName>
    </submittedName>
</protein>
<dbReference type="OrthoDB" id="9813836at2"/>
<gene>
    <name evidence="2" type="ORF">HG15A2_14890</name>
</gene>
<reference evidence="2 3" key="1">
    <citation type="submission" date="2019-02" db="EMBL/GenBank/DDBJ databases">
        <title>Deep-cultivation of Planctomycetes and their phenomic and genomic characterization uncovers novel biology.</title>
        <authorList>
            <person name="Wiegand S."/>
            <person name="Jogler M."/>
            <person name="Boedeker C."/>
            <person name="Pinto D."/>
            <person name="Vollmers J."/>
            <person name="Rivas-Marin E."/>
            <person name="Kohn T."/>
            <person name="Peeters S.H."/>
            <person name="Heuer A."/>
            <person name="Rast P."/>
            <person name="Oberbeckmann S."/>
            <person name="Bunk B."/>
            <person name="Jeske O."/>
            <person name="Meyerdierks A."/>
            <person name="Storesund J.E."/>
            <person name="Kallscheuer N."/>
            <person name="Luecker S."/>
            <person name="Lage O.M."/>
            <person name="Pohl T."/>
            <person name="Merkel B.J."/>
            <person name="Hornburger P."/>
            <person name="Mueller R.-W."/>
            <person name="Bruemmer F."/>
            <person name="Labrenz M."/>
            <person name="Spormann A.M."/>
            <person name="Op den Camp H."/>
            <person name="Overmann J."/>
            <person name="Amann R."/>
            <person name="Jetten M.S.M."/>
            <person name="Mascher T."/>
            <person name="Medema M.H."/>
            <person name="Devos D.P."/>
            <person name="Kaster A.-K."/>
            <person name="Ovreas L."/>
            <person name="Rohde M."/>
            <person name="Galperin M.Y."/>
            <person name="Jogler C."/>
        </authorList>
    </citation>
    <scope>NUCLEOTIDE SEQUENCE [LARGE SCALE GENOMIC DNA]</scope>
    <source>
        <strain evidence="2 3">HG15A2</strain>
    </source>
</reference>
<sequence>MGTVDGGVATFGGSSVLINEHWVLTAAHALIANDGKLKSFSEGYRVGVTDNFLNGLGENQHATEWFLHPDYLSIGNGPDLALLYFSNPFTTVILTQMYEGSVQVGNALSMVGYGQPGTPSTGLLPIDGNRRAGVNSLSGIDRPIGYIEAEFRGPSESGF</sequence>
<dbReference type="RefSeq" id="WP_145059195.1">
    <property type="nucleotide sequence ID" value="NZ_CP036263.1"/>
</dbReference>
<dbReference type="EMBL" id="CP036263">
    <property type="protein sequence ID" value="QDS98216.1"/>
    <property type="molecule type" value="Genomic_DNA"/>
</dbReference>
<dbReference type="Proteomes" id="UP000319852">
    <property type="component" value="Chromosome"/>
</dbReference>
<dbReference type="Gene3D" id="2.40.10.10">
    <property type="entry name" value="Trypsin-like serine proteases"/>
    <property type="match status" value="1"/>
</dbReference>
<dbReference type="Pfam" id="PF00089">
    <property type="entry name" value="Trypsin"/>
    <property type="match status" value="1"/>
</dbReference>
<evidence type="ECO:0000313" key="3">
    <source>
        <dbReference type="Proteomes" id="UP000319852"/>
    </source>
</evidence>